<dbReference type="PANTHER" id="PTHR36178:SF1">
    <property type="entry name" value="SODIUM_GLUTAMATE SYMPORTER"/>
    <property type="match status" value="1"/>
</dbReference>
<keyword evidence="1" id="KW-1133">Transmembrane helix</keyword>
<feature type="transmembrane region" description="Helical" evidence="1">
    <location>
        <begin position="420"/>
        <end position="440"/>
    </location>
</feature>
<evidence type="ECO:0000313" key="3">
    <source>
        <dbReference type="Proteomes" id="UP000426857"/>
    </source>
</evidence>
<accession>A0A6B8THS0</accession>
<reference evidence="2 3" key="1">
    <citation type="submission" date="2019-11" db="EMBL/GenBank/DDBJ databases">
        <title>FDA dAtabase for Regulatory Grade micrObial Sequences (FDA-ARGOS): Supporting development and validation of Infectious Disease Dx tests.</title>
        <authorList>
            <person name="Kerrigan L."/>
            <person name="Long C."/>
            <person name="Tallon L."/>
            <person name="Sadzewicz L."/>
            <person name="Vavikolanu K."/>
            <person name="Mehta A."/>
            <person name="Aluvathingal J."/>
            <person name="Nadendla S."/>
            <person name="Yan Y."/>
            <person name="Sichtig H."/>
        </authorList>
    </citation>
    <scope>NUCLEOTIDE SEQUENCE [LARGE SCALE GENOMIC DNA]</scope>
    <source>
        <strain evidence="2 3">FDAARGOS_674</strain>
    </source>
</reference>
<keyword evidence="1" id="KW-0472">Membrane</keyword>
<dbReference type="Pfam" id="PF03616">
    <property type="entry name" value="Glt_symporter"/>
    <property type="match status" value="1"/>
</dbReference>
<proteinExistence type="predicted"/>
<evidence type="ECO:0000256" key="1">
    <source>
        <dbReference type="SAM" id="Phobius"/>
    </source>
</evidence>
<dbReference type="EMBL" id="CP046322">
    <property type="protein sequence ID" value="QGS35658.1"/>
    <property type="molecule type" value="Genomic_DNA"/>
</dbReference>
<feature type="transmembrane region" description="Helical" evidence="1">
    <location>
        <begin position="351"/>
        <end position="370"/>
    </location>
</feature>
<dbReference type="PANTHER" id="PTHR36178">
    <property type="entry name" value="SLR0625 PROTEIN"/>
    <property type="match status" value="1"/>
</dbReference>
<feature type="transmembrane region" description="Helical" evidence="1">
    <location>
        <begin position="285"/>
        <end position="306"/>
    </location>
</feature>
<dbReference type="AlphaFoldDB" id="A0A6B8THS0"/>
<feature type="transmembrane region" description="Helical" evidence="1">
    <location>
        <begin position="80"/>
        <end position="100"/>
    </location>
</feature>
<dbReference type="Proteomes" id="UP000426857">
    <property type="component" value="Chromosome"/>
</dbReference>
<dbReference type="InterPro" id="IPR004445">
    <property type="entry name" value="GltS"/>
</dbReference>
<protein>
    <submittedName>
        <fullName evidence="2">Sodium:glutamate symporter</fullName>
    </submittedName>
</protein>
<dbReference type="GO" id="GO:0016020">
    <property type="term" value="C:membrane"/>
    <property type="evidence" value="ECO:0007669"/>
    <property type="project" value="InterPro"/>
</dbReference>
<dbReference type="KEGG" id="cxe:FOB82_12590"/>
<name>A0A6B8THS0_9CORY</name>
<feature type="transmembrane region" description="Helical" evidence="1">
    <location>
        <begin position="250"/>
        <end position="273"/>
    </location>
</feature>
<dbReference type="RefSeq" id="WP_155870810.1">
    <property type="nucleotide sequence ID" value="NZ_CP046322.1"/>
</dbReference>
<feature type="transmembrane region" description="Helical" evidence="1">
    <location>
        <begin position="446"/>
        <end position="467"/>
    </location>
</feature>
<feature type="transmembrane region" description="Helical" evidence="1">
    <location>
        <begin position="326"/>
        <end position="345"/>
    </location>
</feature>
<gene>
    <name evidence="2" type="ORF">FOB82_12590</name>
</gene>
<feature type="transmembrane region" description="Helical" evidence="1">
    <location>
        <begin position="6"/>
        <end position="23"/>
    </location>
</feature>
<dbReference type="GO" id="GO:0015501">
    <property type="term" value="F:glutamate:sodium symporter activity"/>
    <property type="evidence" value="ECO:0007669"/>
    <property type="project" value="InterPro"/>
</dbReference>
<organism evidence="2 3">
    <name type="scientific">Corynebacterium xerosis</name>
    <dbReference type="NCBI Taxonomy" id="1725"/>
    <lineage>
        <taxon>Bacteria</taxon>
        <taxon>Bacillati</taxon>
        <taxon>Actinomycetota</taxon>
        <taxon>Actinomycetes</taxon>
        <taxon>Mycobacteriales</taxon>
        <taxon>Corynebacteriaceae</taxon>
        <taxon>Corynebacterium</taxon>
    </lineage>
</organism>
<feature type="transmembrane region" description="Helical" evidence="1">
    <location>
        <begin position="112"/>
        <end position="139"/>
    </location>
</feature>
<evidence type="ECO:0000313" key="2">
    <source>
        <dbReference type="EMBL" id="QGS35658.1"/>
    </source>
</evidence>
<dbReference type="GO" id="GO:0015813">
    <property type="term" value="P:L-glutamate transmembrane transport"/>
    <property type="evidence" value="ECO:0007669"/>
    <property type="project" value="InterPro"/>
</dbReference>
<feature type="transmembrane region" description="Helical" evidence="1">
    <location>
        <begin position="182"/>
        <end position="206"/>
    </location>
</feature>
<feature type="transmembrane region" description="Helical" evidence="1">
    <location>
        <begin position="35"/>
        <end position="60"/>
    </location>
</feature>
<sequence>MSANMVGFALLLLALMLFIGKVMRIRIKVTQKLFLPASIMGGFVALLLGPEVLGMLGGTIGGGVGEFIESGGVFGEEVLSVWKTLPGLLISVVFATLFLGQKLPGPKSVYNLAGPQLAVGVAFASGQYVVGLLLAVAVLTPLFGMTPMAGALIEIGFEGGHGTAAGMIPVFEDLGWSEGADLAIAVATVGLVGGIVIGVAVINWAIRTGRTEVVTEVKDRSIAEQRGLFRKDEQYTAGNLTSRPSSIEPLSLHVAFVAIAILIGVILLEGIQWIEQMLWADTVELLAYVPLFPLAMIGGIILQLGLNKIGYGHLIDSGIMLRIQGLALDLLIVAALATISLEAIADNIWPFVLLCVGGIVLNVFLLLWMVPRTIPSYWLERGIGDFGQSMGVTATGLILMRIVDPEGKSPAFEAFGYKQLVFEPFFGGGLITALSVPIIFQFGPYPLLAAMAVLFVASTAWGLLFWGKKKSDPHVDKLLEDKEAASDGAAPDPV</sequence>
<keyword evidence="1" id="KW-0812">Transmembrane</keyword>